<dbReference type="EMBL" id="KE345328">
    <property type="protein sequence ID" value="EXC01329.1"/>
    <property type="molecule type" value="Genomic_DNA"/>
</dbReference>
<dbReference type="eggNOG" id="KOG0710">
    <property type="taxonomic scope" value="Eukaryota"/>
</dbReference>
<proteinExistence type="predicted"/>
<protein>
    <recommendedName>
        <fullName evidence="3">SHSP domain-containing protein</fullName>
    </recommendedName>
</protein>
<gene>
    <name evidence="1" type="ORF">L484_005028</name>
</gene>
<dbReference type="Proteomes" id="UP000030645">
    <property type="component" value="Unassembled WGS sequence"/>
</dbReference>
<name>W9RNY1_9ROSA</name>
<dbReference type="STRING" id="981085.W9RNY1"/>
<dbReference type="SUPFAM" id="SSF49764">
    <property type="entry name" value="HSP20-like chaperones"/>
    <property type="match status" value="1"/>
</dbReference>
<evidence type="ECO:0000313" key="2">
    <source>
        <dbReference type="Proteomes" id="UP000030645"/>
    </source>
</evidence>
<dbReference type="Gene3D" id="2.60.40.790">
    <property type="match status" value="1"/>
</dbReference>
<reference evidence="2" key="1">
    <citation type="submission" date="2013-01" db="EMBL/GenBank/DDBJ databases">
        <title>Draft Genome Sequence of a Mulberry Tree, Morus notabilis C.K. Schneid.</title>
        <authorList>
            <person name="He N."/>
            <person name="Zhao S."/>
        </authorList>
    </citation>
    <scope>NUCLEOTIDE SEQUENCE</scope>
</reference>
<evidence type="ECO:0008006" key="3">
    <source>
        <dbReference type="Google" id="ProtNLM"/>
    </source>
</evidence>
<sequence>MIIPFAEAFSNKISTEFLLEADNSTITKVIYGQLWNNAIWRSRKVQIAETPYDMTLFIILLKKILQNILVYVADNGRPSTVQARDLWYWGLGKMSRAVVDSSVFNGDLASAVNHIFHLPETFEKVIFPSRAHETRENKGYPTIPVDILDTPKEYIFYMDVPGLSKSDIQVPTFSANYFFNNSFRL</sequence>
<evidence type="ECO:0000313" key="1">
    <source>
        <dbReference type="EMBL" id="EXC01329.1"/>
    </source>
</evidence>
<dbReference type="CDD" id="cd06464">
    <property type="entry name" value="ACD_sHsps-like"/>
    <property type="match status" value="1"/>
</dbReference>
<organism evidence="1 2">
    <name type="scientific">Morus notabilis</name>
    <dbReference type="NCBI Taxonomy" id="981085"/>
    <lineage>
        <taxon>Eukaryota</taxon>
        <taxon>Viridiplantae</taxon>
        <taxon>Streptophyta</taxon>
        <taxon>Embryophyta</taxon>
        <taxon>Tracheophyta</taxon>
        <taxon>Spermatophyta</taxon>
        <taxon>Magnoliopsida</taxon>
        <taxon>eudicotyledons</taxon>
        <taxon>Gunneridae</taxon>
        <taxon>Pentapetalae</taxon>
        <taxon>rosids</taxon>
        <taxon>fabids</taxon>
        <taxon>Rosales</taxon>
        <taxon>Moraceae</taxon>
        <taxon>Moreae</taxon>
        <taxon>Morus</taxon>
    </lineage>
</organism>
<keyword evidence="2" id="KW-1185">Reference proteome</keyword>
<accession>W9RNY1</accession>
<dbReference type="AlphaFoldDB" id="W9RNY1"/>
<dbReference type="InterPro" id="IPR008978">
    <property type="entry name" value="HSP20-like_chaperone"/>
</dbReference>